<keyword evidence="8" id="KW-1185">Reference proteome</keyword>
<feature type="domain" description="EamA" evidence="6">
    <location>
        <begin position="150"/>
        <end position="276"/>
    </location>
</feature>
<feature type="transmembrane region" description="Helical" evidence="5">
    <location>
        <begin position="98"/>
        <end position="117"/>
    </location>
</feature>
<evidence type="ECO:0000256" key="4">
    <source>
        <dbReference type="ARBA" id="ARBA00023136"/>
    </source>
</evidence>
<evidence type="ECO:0000256" key="3">
    <source>
        <dbReference type="ARBA" id="ARBA00022989"/>
    </source>
</evidence>
<evidence type="ECO:0000256" key="5">
    <source>
        <dbReference type="SAM" id="Phobius"/>
    </source>
</evidence>
<keyword evidence="4 5" id="KW-0472">Membrane</keyword>
<dbReference type="InterPro" id="IPR000620">
    <property type="entry name" value="EamA_dom"/>
</dbReference>
<gene>
    <name evidence="7" type="ORF">SAMN04490188_0836</name>
</gene>
<keyword evidence="3 5" id="KW-1133">Transmembrane helix</keyword>
<accession>A0ABY0YHU1</accession>
<organism evidence="7 8">
    <name type="scientific">Pseudomonas kilonensis</name>
    <dbReference type="NCBI Taxonomy" id="132476"/>
    <lineage>
        <taxon>Bacteria</taxon>
        <taxon>Pseudomonadati</taxon>
        <taxon>Pseudomonadota</taxon>
        <taxon>Gammaproteobacteria</taxon>
        <taxon>Pseudomonadales</taxon>
        <taxon>Pseudomonadaceae</taxon>
        <taxon>Pseudomonas</taxon>
    </lineage>
</organism>
<evidence type="ECO:0000259" key="6">
    <source>
        <dbReference type="Pfam" id="PF00892"/>
    </source>
</evidence>
<dbReference type="Proteomes" id="UP000183915">
    <property type="component" value="Unassembled WGS sequence"/>
</dbReference>
<name>A0ABY0YHU1_9PSED</name>
<sequence length="295" mass="32161">MHQVKLPLGGALWMAASLLSFIGMAVAARELSTFMSIFEILFFRSLVGLIIIFPVIYQQRAKLKQARDLGLQIGRNAVHFAGQYAWTIGVASLPLVKVFALEFTTPIWVSLLAFLFLKEKLSTARVLAAIGGFLGVLVILRPGLDSIEPAAFIVLLAAMGYATSIIMVKKLTLTSSPAIIVIWMVLLQLPLGLGLSLAQWRTPTLACLPWILLLGITGLSAHFAMAKALSVMEASIAIPIDFFRVPLIAVVGFFLYSEPLEIWVLVGAVIIFASNYLPFRVEQRNMPSSTSPSSE</sequence>
<evidence type="ECO:0000256" key="1">
    <source>
        <dbReference type="ARBA" id="ARBA00004141"/>
    </source>
</evidence>
<proteinExistence type="predicted"/>
<dbReference type="SUPFAM" id="SSF103481">
    <property type="entry name" value="Multidrug resistance efflux transporter EmrE"/>
    <property type="match status" value="2"/>
</dbReference>
<feature type="transmembrane region" description="Helical" evidence="5">
    <location>
        <begin position="124"/>
        <end position="144"/>
    </location>
</feature>
<dbReference type="InterPro" id="IPR037185">
    <property type="entry name" value="EmrE-like"/>
</dbReference>
<protein>
    <submittedName>
        <fullName evidence="7">S-adenosylmethionine uptake transporter</fullName>
    </submittedName>
</protein>
<comment type="caution">
    <text evidence="7">The sequence shown here is derived from an EMBL/GenBank/DDBJ whole genome shotgun (WGS) entry which is preliminary data.</text>
</comment>
<feature type="transmembrane region" description="Helical" evidence="5">
    <location>
        <begin position="180"/>
        <end position="198"/>
    </location>
</feature>
<evidence type="ECO:0000313" key="7">
    <source>
        <dbReference type="EMBL" id="SED58736.1"/>
    </source>
</evidence>
<evidence type="ECO:0000313" key="8">
    <source>
        <dbReference type="Proteomes" id="UP000183915"/>
    </source>
</evidence>
<feature type="transmembrane region" description="Helical" evidence="5">
    <location>
        <begin position="262"/>
        <end position="279"/>
    </location>
</feature>
<dbReference type="EMBL" id="FNTT01000002">
    <property type="protein sequence ID" value="SED58736.1"/>
    <property type="molecule type" value="Genomic_DNA"/>
</dbReference>
<feature type="transmembrane region" description="Helical" evidence="5">
    <location>
        <begin position="37"/>
        <end position="57"/>
    </location>
</feature>
<dbReference type="Pfam" id="PF00892">
    <property type="entry name" value="EamA"/>
    <property type="match status" value="2"/>
</dbReference>
<evidence type="ECO:0000256" key="2">
    <source>
        <dbReference type="ARBA" id="ARBA00022692"/>
    </source>
</evidence>
<dbReference type="PANTHER" id="PTHR22911:SF6">
    <property type="entry name" value="SOLUTE CARRIER FAMILY 35 MEMBER G1"/>
    <property type="match status" value="1"/>
</dbReference>
<dbReference type="RefSeq" id="WP_053189656.1">
    <property type="nucleotide sequence ID" value="NZ_FNTT01000002.1"/>
</dbReference>
<reference evidence="7 8" key="1">
    <citation type="submission" date="2016-10" db="EMBL/GenBank/DDBJ databases">
        <authorList>
            <person name="Varghese N."/>
            <person name="Submissions S."/>
        </authorList>
    </citation>
    <scope>NUCLEOTIDE SEQUENCE [LARGE SCALE GENOMIC DNA]</scope>
    <source>
        <strain evidence="7 8">BS3780</strain>
    </source>
</reference>
<feature type="transmembrane region" description="Helical" evidence="5">
    <location>
        <begin position="150"/>
        <end position="168"/>
    </location>
</feature>
<feature type="transmembrane region" description="Helical" evidence="5">
    <location>
        <begin position="210"/>
        <end position="229"/>
    </location>
</feature>
<dbReference type="PANTHER" id="PTHR22911">
    <property type="entry name" value="ACYL-MALONYL CONDENSING ENZYME-RELATED"/>
    <property type="match status" value="1"/>
</dbReference>
<comment type="subcellular location">
    <subcellularLocation>
        <location evidence="1">Membrane</location>
        <topology evidence="1">Multi-pass membrane protein</topology>
    </subcellularLocation>
</comment>
<keyword evidence="2 5" id="KW-0812">Transmembrane</keyword>
<feature type="domain" description="EamA" evidence="6">
    <location>
        <begin position="10"/>
        <end position="140"/>
    </location>
</feature>
<feature type="transmembrane region" description="Helical" evidence="5">
    <location>
        <begin position="236"/>
        <end position="256"/>
    </location>
</feature>